<gene>
    <name evidence="1" type="ORF">IAB93_02665</name>
</gene>
<name>A0A9D9N994_9BACT</name>
<dbReference type="Proteomes" id="UP000823597">
    <property type="component" value="Unassembled WGS sequence"/>
</dbReference>
<proteinExistence type="predicted"/>
<accession>A0A9D9N994</accession>
<dbReference type="EMBL" id="JADIME010000029">
    <property type="protein sequence ID" value="MBO8464884.1"/>
    <property type="molecule type" value="Genomic_DNA"/>
</dbReference>
<reference evidence="1" key="2">
    <citation type="journal article" date="2021" name="PeerJ">
        <title>Extensive microbial diversity within the chicken gut microbiome revealed by metagenomics and culture.</title>
        <authorList>
            <person name="Gilroy R."/>
            <person name="Ravi A."/>
            <person name="Getino M."/>
            <person name="Pursley I."/>
            <person name="Horton D.L."/>
            <person name="Alikhan N.F."/>
            <person name="Baker D."/>
            <person name="Gharbi K."/>
            <person name="Hall N."/>
            <person name="Watson M."/>
            <person name="Adriaenssens E.M."/>
            <person name="Foster-Nyarko E."/>
            <person name="Jarju S."/>
            <person name="Secka A."/>
            <person name="Antonio M."/>
            <person name="Oren A."/>
            <person name="Chaudhuri R.R."/>
            <person name="La Ragione R."/>
            <person name="Hildebrand F."/>
            <person name="Pallen M.J."/>
        </authorList>
    </citation>
    <scope>NUCLEOTIDE SEQUENCE</scope>
    <source>
        <strain evidence="1">10037</strain>
    </source>
</reference>
<sequence length="89" mass="9880">MENLRFVRTMSVEDFKKGMGVPEIEVKKNPHTGKCFFVYGNEVGAVSSRFERGGIDMPVISQVCSADTGELFFMLHQRGEGGCATLARF</sequence>
<reference evidence="1" key="1">
    <citation type="submission" date="2020-10" db="EMBL/GenBank/DDBJ databases">
        <authorList>
            <person name="Gilroy R."/>
        </authorList>
    </citation>
    <scope>NUCLEOTIDE SEQUENCE</scope>
    <source>
        <strain evidence="1">10037</strain>
    </source>
</reference>
<evidence type="ECO:0000313" key="2">
    <source>
        <dbReference type="Proteomes" id="UP000823597"/>
    </source>
</evidence>
<organism evidence="1 2">
    <name type="scientific">Candidatus Merdivivens pullistercoris</name>
    <dbReference type="NCBI Taxonomy" id="2840873"/>
    <lineage>
        <taxon>Bacteria</taxon>
        <taxon>Pseudomonadati</taxon>
        <taxon>Bacteroidota</taxon>
        <taxon>Bacteroidia</taxon>
        <taxon>Bacteroidales</taxon>
        <taxon>Muribaculaceae</taxon>
        <taxon>Muribaculaceae incertae sedis</taxon>
        <taxon>Candidatus Merdivivens</taxon>
    </lineage>
</organism>
<evidence type="ECO:0000313" key="1">
    <source>
        <dbReference type="EMBL" id="MBO8464884.1"/>
    </source>
</evidence>
<protein>
    <submittedName>
        <fullName evidence="1">Uncharacterized protein</fullName>
    </submittedName>
</protein>
<comment type="caution">
    <text evidence="1">The sequence shown here is derived from an EMBL/GenBank/DDBJ whole genome shotgun (WGS) entry which is preliminary data.</text>
</comment>
<dbReference type="AlphaFoldDB" id="A0A9D9N994"/>